<dbReference type="Proteomes" id="UP000534294">
    <property type="component" value="Unassembled WGS sequence"/>
</dbReference>
<dbReference type="AlphaFoldDB" id="A0A7W7YKH4"/>
<dbReference type="EMBL" id="JACHIF010000003">
    <property type="protein sequence ID" value="MBB5037871.1"/>
    <property type="molecule type" value="Genomic_DNA"/>
</dbReference>
<keyword evidence="2" id="KW-1185">Reference proteome</keyword>
<sequence>MLTPTDIAEYGERHVEKWLIENGYRCYHTTQRHGTKDIEARSSDNNMLVHINASLEPKPAPPLTHSDHDSVCSRAMMLGFDPWVAQVQVDRSGDLYHDIVWTKLK</sequence>
<evidence type="ECO:0000313" key="2">
    <source>
        <dbReference type="Proteomes" id="UP000534294"/>
    </source>
</evidence>
<organism evidence="1 2">
    <name type="scientific">Prosthecobacter dejongeii</name>
    <dbReference type="NCBI Taxonomy" id="48465"/>
    <lineage>
        <taxon>Bacteria</taxon>
        <taxon>Pseudomonadati</taxon>
        <taxon>Verrucomicrobiota</taxon>
        <taxon>Verrucomicrobiia</taxon>
        <taxon>Verrucomicrobiales</taxon>
        <taxon>Verrucomicrobiaceae</taxon>
        <taxon>Prosthecobacter</taxon>
    </lineage>
</organism>
<proteinExistence type="predicted"/>
<reference evidence="1 2" key="1">
    <citation type="submission" date="2020-08" db="EMBL/GenBank/DDBJ databases">
        <title>Genomic Encyclopedia of Type Strains, Phase IV (KMG-IV): sequencing the most valuable type-strain genomes for metagenomic binning, comparative biology and taxonomic classification.</title>
        <authorList>
            <person name="Goeker M."/>
        </authorList>
    </citation>
    <scope>NUCLEOTIDE SEQUENCE [LARGE SCALE GENOMIC DNA]</scope>
    <source>
        <strain evidence="1 2">DSM 12251</strain>
    </source>
</reference>
<accession>A0A7W7YKH4</accession>
<comment type="caution">
    <text evidence="1">The sequence shown here is derived from an EMBL/GenBank/DDBJ whole genome shotgun (WGS) entry which is preliminary data.</text>
</comment>
<protein>
    <submittedName>
        <fullName evidence="1">Uncharacterized protein</fullName>
    </submittedName>
</protein>
<dbReference type="RefSeq" id="WP_184208142.1">
    <property type="nucleotide sequence ID" value="NZ_JACHIF010000003.1"/>
</dbReference>
<evidence type="ECO:0000313" key="1">
    <source>
        <dbReference type="EMBL" id="MBB5037871.1"/>
    </source>
</evidence>
<gene>
    <name evidence="1" type="ORF">HNQ64_002120</name>
</gene>
<name>A0A7W7YKH4_9BACT</name>